<evidence type="ECO:0000313" key="2">
    <source>
        <dbReference type="EMBL" id="MBI3127619.1"/>
    </source>
</evidence>
<reference evidence="2" key="1">
    <citation type="submission" date="2020-07" db="EMBL/GenBank/DDBJ databases">
        <title>Huge and variable diversity of episymbiotic CPR bacteria and DPANN archaea in groundwater ecosystems.</title>
        <authorList>
            <person name="He C.Y."/>
            <person name="Keren R."/>
            <person name="Whittaker M."/>
            <person name="Farag I.F."/>
            <person name="Doudna J."/>
            <person name="Cate J.H.D."/>
            <person name="Banfield J.F."/>
        </authorList>
    </citation>
    <scope>NUCLEOTIDE SEQUENCE</scope>
    <source>
        <strain evidence="2">NC_groundwater_763_Ag_S-0.2um_68_21</strain>
    </source>
</reference>
<dbReference type="Pfam" id="PF01323">
    <property type="entry name" value="DSBA"/>
    <property type="match status" value="1"/>
</dbReference>
<feature type="domain" description="DSBA-like thioredoxin" evidence="1">
    <location>
        <begin position="42"/>
        <end position="173"/>
    </location>
</feature>
<dbReference type="EMBL" id="JACPUR010000018">
    <property type="protein sequence ID" value="MBI3127619.1"/>
    <property type="molecule type" value="Genomic_DNA"/>
</dbReference>
<dbReference type="GO" id="GO:0016491">
    <property type="term" value="F:oxidoreductase activity"/>
    <property type="evidence" value="ECO:0007669"/>
    <property type="project" value="InterPro"/>
</dbReference>
<name>A0A932HXP7_UNCTE</name>
<dbReference type="InterPro" id="IPR036249">
    <property type="entry name" value="Thioredoxin-like_sf"/>
</dbReference>
<dbReference type="Gene3D" id="3.40.30.10">
    <property type="entry name" value="Glutaredoxin"/>
    <property type="match status" value="1"/>
</dbReference>
<accession>A0A932HXP7</accession>
<comment type="caution">
    <text evidence="2">The sequence shown here is derived from an EMBL/GenBank/DDBJ whole genome shotgun (WGS) entry which is preliminary data.</text>
</comment>
<evidence type="ECO:0000313" key="3">
    <source>
        <dbReference type="Proteomes" id="UP000782312"/>
    </source>
</evidence>
<organism evidence="2 3">
    <name type="scientific">Tectimicrobiota bacterium</name>
    <dbReference type="NCBI Taxonomy" id="2528274"/>
    <lineage>
        <taxon>Bacteria</taxon>
        <taxon>Pseudomonadati</taxon>
        <taxon>Nitrospinota/Tectimicrobiota group</taxon>
        <taxon>Candidatus Tectimicrobiota</taxon>
    </lineage>
</organism>
<dbReference type="AlphaFoldDB" id="A0A932HXP7"/>
<sequence>MATVGGSPILEKDPDVKVEWVSWEGRPPGAPFAPYTPEKRLENYEKVHKPLAQKYGVPIGPAGKNLRTTSAHLATYYARERGKLREFRDRVYKARWVEDLDLESPDVLAKLGEEVGLDGAEIKKVVAGQRYLALLHSQRAQGKSLGIFGIPSFAVRGKIFWGQDVIEEVRQEVARLKRELLEKQKQSA</sequence>
<proteinExistence type="predicted"/>
<dbReference type="InterPro" id="IPR001853">
    <property type="entry name" value="DSBA-like_thioredoxin_dom"/>
</dbReference>
<evidence type="ECO:0000259" key="1">
    <source>
        <dbReference type="Pfam" id="PF01323"/>
    </source>
</evidence>
<dbReference type="Proteomes" id="UP000782312">
    <property type="component" value="Unassembled WGS sequence"/>
</dbReference>
<dbReference type="SUPFAM" id="SSF52833">
    <property type="entry name" value="Thioredoxin-like"/>
    <property type="match status" value="1"/>
</dbReference>
<protein>
    <submittedName>
        <fullName evidence="2">DsbA family protein</fullName>
    </submittedName>
</protein>
<gene>
    <name evidence="2" type="ORF">HYZ11_08460</name>
</gene>